<gene>
    <name evidence="1" type="ORF">TH19_19940</name>
</gene>
<comment type="caution">
    <text evidence="1">The sequence shown here is derived from an EMBL/GenBank/DDBJ whole genome shotgun (WGS) entry which is preliminary data.</text>
</comment>
<evidence type="ECO:0000313" key="2">
    <source>
        <dbReference type="Proteomes" id="UP000253226"/>
    </source>
</evidence>
<reference evidence="1 2" key="1">
    <citation type="submission" date="2014-07" db="EMBL/GenBank/DDBJ databases">
        <title>Draft genome sequence of Thalassospira profundimaris 35.</title>
        <authorList>
            <person name="Lai Q."/>
            <person name="Shao Z."/>
        </authorList>
    </citation>
    <scope>NUCLEOTIDE SEQUENCE [LARGE SCALE GENOMIC DNA]</scope>
    <source>
        <strain evidence="1 2">35</strain>
    </source>
</reference>
<dbReference type="AlphaFoldDB" id="A0A367VZM0"/>
<sequence length="69" mass="7831">MILAGYRDTAFAVITSPDFPMMLLLLLAEPDWQTPQMVQSRLVFADQTIRISAIGNCCQRDFSWQHSIA</sequence>
<evidence type="ECO:0000313" key="1">
    <source>
        <dbReference type="EMBL" id="RCK32195.1"/>
    </source>
</evidence>
<accession>A0A367VZM0</accession>
<proteinExistence type="predicted"/>
<protein>
    <submittedName>
        <fullName evidence="1">Uncharacterized protein</fullName>
    </submittedName>
</protein>
<organism evidence="1 2">
    <name type="scientific">Thalassospira profundimaris</name>
    <dbReference type="NCBI Taxonomy" id="502049"/>
    <lineage>
        <taxon>Bacteria</taxon>
        <taxon>Pseudomonadati</taxon>
        <taxon>Pseudomonadota</taxon>
        <taxon>Alphaproteobacteria</taxon>
        <taxon>Rhodospirillales</taxon>
        <taxon>Thalassospiraceae</taxon>
        <taxon>Thalassospira</taxon>
    </lineage>
</organism>
<name>A0A367VZM0_9PROT</name>
<dbReference type="EMBL" id="JPWF01000017">
    <property type="protein sequence ID" value="RCK32195.1"/>
    <property type="molecule type" value="Genomic_DNA"/>
</dbReference>
<dbReference type="Proteomes" id="UP000253226">
    <property type="component" value="Unassembled WGS sequence"/>
</dbReference>